<evidence type="ECO:0000313" key="1">
    <source>
        <dbReference type="EMBL" id="MBC8568239.1"/>
    </source>
</evidence>
<dbReference type="AlphaFoldDB" id="A0A926E9J7"/>
<evidence type="ECO:0000313" key="2">
    <source>
        <dbReference type="Proteomes" id="UP000610862"/>
    </source>
</evidence>
<dbReference type="Proteomes" id="UP000610862">
    <property type="component" value="Unassembled WGS sequence"/>
</dbReference>
<evidence type="ECO:0008006" key="3">
    <source>
        <dbReference type="Google" id="ProtNLM"/>
    </source>
</evidence>
<reference evidence="1" key="1">
    <citation type="submission" date="2020-08" db="EMBL/GenBank/DDBJ databases">
        <title>Genome public.</title>
        <authorList>
            <person name="Liu C."/>
            <person name="Sun Q."/>
        </authorList>
    </citation>
    <scope>NUCLEOTIDE SEQUENCE</scope>
    <source>
        <strain evidence="1">NSJ-24</strain>
    </source>
</reference>
<comment type="caution">
    <text evidence="1">The sequence shown here is derived from an EMBL/GenBank/DDBJ whole genome shotgun (WGS) entry which is preliminary data.</text>
</comment>
<organism evidence="1 2">
    <name type="scientific">Lentihominibacter hominis</name>
    <dbReference type="NCBI Taxonomy" id="2763645"/>
    <lineage>
        <taxon>Bacteria</taxon>
        <taxon>Bacillati</taxon>
        <taxon>Bacillota</taxon>
        <taxon>Clostridia</taxon>
        <taxon>Peptostreptococcales</taxon>
        <taxon>Anaerovoracaceae</taxon>
        <taxon>Lentihominibacter</taxon>
    </lineage>
</organism>
<protein>
    <recommendedName>
        <fullName evidence="3">Phage major capsid protein</fullName>
    </recommendedName>
</protein>
<dbReference type="EMBL" id="JACRTA010000002">
    <property type="protein sequence ID" value="MBC8568239.1"/>
    <property type="molecule type" value="Genomic_DNA"/>
</dbReference>
<dbReference type="RefSeq" id="WP_187525195.1">
    <property type="nucleotide sequence ID" value="NZ_JACRTA010000002.1"/>
</dbReference>
<accession>A0A926E9J7</accession>
<gene>
    <name evidence="1" type="ORF">H8692_05605</name>
</gene>
<sequence>MANSITLAKNYISLLDEVYKKASLTSVLDSDASTARQGANANEIMVPKLSMDGLADYSRNDGYIKGDVTFNWETVKFNYDRGRLFEVDSMDDEETVQLAFGRLASEFVRTKVVPEDDAFTFATLAGISGISKVATGATLSDGAGVMAAIKAGVDTMDEDEVPDENRYLFITPTNLSAIRAMDTTKSRELLDGFTQIVKVPQSRFYTAIDLYDGADHTSSEGADETIGGYVKASTGKDINFMIIHKPAVLKYWKHTASNIITPEANQRSDGYIQKYRKYGLVDAYENKLAGIYLHYKA</sequence>
<proteinExistence type="predicted"/>
<name>A0A926E9J7_9FIRM</name>
<keyword evidence="2" id="KW-1185">Reference proteome</keyword>